<evidence type="ECO:0000313" key="1">
    <source>
        <dbReference type="EMBL" id="AUZ86971.1"/>
    </source>
</evidence>
<evidence type="ECO:0000313" key="2">
    <source>
        <dbReference type="Proteomes" id="UP000239187"/>
    </source>
</evidence>
<protein>
    <submittedName>
        <fullName evidence="1">Uncharacterized protein</fullName>
    </submittedName>
</protein>
<gene>
    <name evidence="1" type="ORF">CVO76_04450</name>
</gene>
<accession>A0A2L0UCJ8</accession>
<dbReference type="Proteomes" id="UP000239187">
    <property type="component" value="Chromosome"/>
</dbReference>
<proteinExistence type="predicted"/>
<dbReference type="EMBL" id="CP024915">
    <property type="protein sequence ID" value="AUZ86971.1"/>
    <property type="molecule type" value="Genomic_DNA"/>
</dbReference>
<sequence length="62" mass="6478">MADGAGPATGDAQVDQIVAVLRELPDLPVAEHAEVFLEVHVRLGGELNPEQKLRQAGAHGSP</sequence>
<dbReference type="AlphaFoldDB" id="A0A2L0UCJ8"/>
<organism evidence="1 2">
    <name type="scientific">Arthrobacter agilis</name>
    <dbReference type="NCBI Taxonomy" id="37921"/>
    <lineage>
        <taxon>Bacteria</taxon>
        <taxon>Bacillati</taxon>
        <taxon>Actinomycetota</taxon>
        <taxon>Actinomycetes</taxon>
        <taxon>Micrococcales</taxon>
        <taxon>Micrococcaceae</taxon>
        <taxon>Arthrobacter</taxon>
    </lineage>
</organism>
<reference evidence="1 2" key="1">
    <citation type="submission" date="2017-11" db="EMBL/GenBank/DDBJ databases">
        <title>Draft genome of Arthrobacter agilis strain UMCV2, a plant growth-promoting rhizobacterium and biocontrol capacity of phytopathogenic fungi.</title>
        <authorList>
            <person name="Martinez-Camara R."/>
            <person name="Santoyo G."/>
            <person name="Moreno-Hagelsieb G."/>
            <person name="Valencia-Cantero E."/>
        </authorList>
    </citation>
    <scope>NUCLEOTIDE SEQUENCE [LARGE SCALE GENOMIC DNA]</scope>
    <source>
        <strain evidence="1 2">UMCV2</strain>
    </source>
</reference>
<name>A0A2L0UCJ8_9MICC</name>